<dbReference type="InterPro" id="IPR018957">
    <property type="entry name" value="Znf_C3HC4_RING-type"/>
</dbReference>
<keyword evidence="5" id="KW-0175">Coiled coil</keyword>
<dbReference type="PROSITE" id="PS50089">
    <property type="entry name" value="ZF_RING_2"/>
    <property type="match status" value="1"/>
</dbReference>
<accession>A0A2T7PLG8</accession>
<feature type="compositionally biased region" description="Polar residues" evidence="6">
    <location>
        <begin position="696"/>
        <end position="718"/>
    </location>
</feature>
<dbReference type="EMBL" id="PZQS01000003">
    <property type="protein sequence ID" value="PVD34275.1"/>
    <property type="molecule type" value="Genomic_DNA"/>
</dbReference>
<evidence type="ECO:0000256" key="2">
    <source>
        <dbReference type="ARBA" id="ARBA00022771"/>
    </source>
</evidence>
<feature type="domain" description="RING-type" evidence="7">
    <location>
        <begin position="24"/>
        <end position="59"/>
    </location>
</feature>
<dbReference type="InterPro" id="IPR013083">
    <property type="entry name" value="Znf_RING/FYVE/PHD"/>
</dbReference>
<dbReference type="SUPFAM" id="SSF57850">
    <property type="entry name" value="RING/U-box"/>
    <property type="match status" value="1"/>
</dbReference>
<evidence type="ECO:0000256" key="6">
    <source>
        <dbReference type="SAM" id="MobiDB-lite"/>
    </source>
</evidence>
<organism evidence="8 9">
    <name type="scientific">Pomacea canaliculata</name>
    <name type="common">Golden apple snail</name>
    <dbReference type="NCBI Taxonomy" id="400727"/>
    <lineage>
        <taxon>Eukaryota</taxon>
        <taxon>Metazoa</taxon>
        <taxon>Spiralia</taxon>
        <taxon>Lophotrochozoa</taxon>
        <taxon>Mollusca</taxon>
        <taxon>Gastropoda</taxon>
        <taxon>Caenogastropoda</taxon>
        <taxon>Architaenioglossa</taxon>
        <taxon>Ampullarioidea</taxon>
        <taxon>Ampullariidae</taxon>
        <taxon>Pomacea</taxon>
    </lineage>
</organism>
<keyword evidence="1" id="KW-0479">Metal-binding</keyword>
<feature type="region of interest" description="Disordered" evidence="6">
    <location>
        <begin position="687"/>
        <end position="736"/>
    </location>
</feature>
<dbReference type="PANTHER" id="PTHR14609:SF1">
    <property type="entry name" value="ORC UBIQUITIN LIGASE 1"/>
    <property type="match status" value="1"/>
</dbReference>
<dbReference type="PANTHER" id="PTHR14609">
    <property type="entry name" value="RING FINGER PROTEIN 219"/>
    <property type="match status" value="1"/>
</dbReference>
<dbReference type="GO" id="GO:0006513">
    <property type="term" value="P:protein monoubiquitination"/>
    <property type="evidence" value="ECO:0007669"/>
    <property type="project" value="InterPro"/>
</dbReference>
<dbReference type="STRING" id="400727.A0A2T7PLG8"/>
<name>A0A2T7PLG8_POMCA</name>
<dbReference type="AlphaFoldDB" id="A0A2T7PLG8"/>
<gene>
    <name evidence="8" type="ORF">C0Q70_05544</name>
</gene>
<dbReference type="Pfam" id="PF00097">
    <property type="entry name" value="zf-C3HC4"/>
    <property type="match status" value="1"/>
</dbReference>
<dbReference type="InterPro" id="IPR039209">
    <property type="entry name" value="OBI1"/>
</dbReference>
<dbReference type="Proteomes" id="UP000245119">
    <property type="component" value="Linkage Group LG3"/>
</dbReference>
<evidence type="ECO:0000313" key="9">
    <source>
        <dbReference type="Proteomes" id="UP000245119"/>
    </source>
</evidence>
<evidence type="ECO:0000313" key="8">
    <source>
        <dbReference type="EMBL" id="PVD34275.1"/>
    </source>
</evidence>
<sequence length="1047" mass="117658">MDKQGEEDKCERLDKDVNVHLKKCFPEVKQPVLCPNHHVFCASCMEIWLERNQQCPACRVPINEHNPVKHIRGGLNQPEDDEQKENSTELRRARFNLLFREYEDELDHLQEEVRLLKTENVILRSKQNEDSNINRLQTTSHKSSIGPSSVEENDRLLLLTKKLQDVQKLYDKVKQDISKYKQENGELKDENINLVRENAKLREEIAHRSPYRYGRYTVATLESQLEGQQKEIARLKKALERSDQYIKELEHQIQCSQGSIKHSTPKRSHKKSNTDSKREKLHLSQTNSKLSQKRVQEDSVSVDIKNPVISIKNEINQQNCGVISGQSVARQLFGGGRDDDYATFDRMKQAEKLDEKHHLSRDCHVQNVQGEPVQLRDERYSNGLTHISRTDRALVKDFKSFTGNAAPEKLRTDEINRTNHSVPESGKISLDSRELSGVPKYQKGNFHSQTSTQSWHTSDRHPNIQQLFKEEEDLLAKQNERSDRSRKAFETQDFDSMYNGICKKYGLNPKIDHHAKEKERTVLDREIPESIMKKPELSGNCDFRERSPGKRVQFDLNEKKSEETSFDLEMPSPLTSSTSIGKVSIDSGDFSVDILPSHMPLSVNAHHLHSSKVSENDTKSATSELCKRDVHNLPAIVSEQLSKNEVSYPSEVCVHSQRTSLERKRIENVETDLLQISSLQGQSSEFQSSSVLSGPDISTPQSLTDYTSERSQASQSFNKTKRESGSFDLEGPGLDDTQTIQTELSDLDISMTPELTDCLKLLNRAERKVYQSDPSDFGKHQGGFEASHVPGPLHVSMPRTYIAGTANVLSGWEHGFFSSLKVNPYRHNTMSQQPAGYHYGNTVGNGSDWTNSLMGNGGISTTRVDANQTSDLKQAYNGSVQSCLPHLQAAGQSLAEKLFALPVDNDGKPVLPRPASAPSASSNILTHAFSSIPSTFLSTANSSAHGKFTVTSGFNPHTDSSYGFSGASRSVSDFEIDLLKSGKSASSVSSGKYGNSNYSYVSDASSMIEWPNMKTVESSFSPEPKKRLFDSDDDMDLSSPNKTTKIL</sequence>
<feature type="region of interest" description="Disordered" evidence="6">
    <location>
        <begin position="439"/>
        <end position="460"/>
    </location>
</feature>
<keyword evidence="9" id="KW-1185">Reference proteome</keyword>
<evidence type="ECO:0000256" key="3">
    <source>
        <dbReference type="ARBA" id="ARBA00022833"/>
    </source>
</evidence>
<comment type="caution">
    <text evidence="8">The sequence shown here is derived from an EMBL/GenBank/DDBJ whole genome shotgun (WGS) entry which is preliminary data.</text>
</comment>
<feature type="region of interest" description="Disordered" evidence="6">
    <location>
        <begin position="1016"/>
        <end position="1047"/>
    </location>
</feature>
<dbReference type="OrthoDB" id="6105938at2759"/>
<feature type="coiled-coil region" evidence="5">
    <location>
        <begin position="163"/>
        <end position="252"/>
    </location>
</feature>
<feature type="compositionally biased region" description="Basic and acidic residues" evidence="6">
    <location>
        <begin position="272"/>
        <end position="282"/>
    </location>
</feature>
<dbReference type="GO" id="GO:0006275">
    <property type="term" value="P:regulation of DNA replication"/>
    <property type="evidence" value="ECO:0007669"/>
    <property type="project" value="InterPro"/>
</dbReference>
<reference evidence="8 9" key="1">
    <citation type="submission" date="2018-04" db="EMBL/GenBank/DDBJ databases">
        <title>The genome of golden apple snail Pomacea canaliculata provides insight into stress tolerance and invasive adaptation.</title>
        <authorList>
            <person name="Liu C."/>
            <person name="Liu B."/>
            <person name="Ren Y."/>
            <person name="Zhang Y."/>
            <person name="Wang H."/>
            <person name="Li S."/>
            <person name="Jiang F."/>
            <person name="Yin L."/>
            <person name="Zhang G."/>
            <person name="Qian W."/>
            <person name="Fan W."/>
        </authorList>
    </citation>
    <scope>NUCLEOTIDE SEQUENCE [LARGE SCALE GENOMIC DNA]</scope>
    <source>
        <strain evidence="8">SZHN2017</strain>
        <tissue evidence="8">Muscle</tissue>
    </source>
</reference>
<dbReference type="GO" id="GO:0008270">
    <property type="term" value="F:zinc ion binding"/>
    <property type="evidence" value="ECO:0007669"/>
    <property type="project" value="UniProtKB-KW"/>
</dbReference>
<evidence type="ECO:0000256" key="5">
    <source>
        <dbReference type="SAM" id="Coils"/>
    </source>
</evidence>
<dbReference type="GO" id="GO:0004842">
    <property type="term" value="F:ubiquitin-protein transferase activity"/>
    <property type="evidence" value="ECO:0007669"/>
    <property type="project" value="InterPro"/>
</dbReference>
<evidence type="ECO:0000259" key="7">
    <source>
        <dbReference type="PROSITE" id="PS50089"/>
    </source>
</evidence>
<dbReference type="InterPro" id="IPR001841">
    <property type="entry name" value="Znf_RING"/>
</dbReference>
<dbReference type="Gene3D" id="3.30.40.10">
    <property type="entry name" value="Zinc/RING finger domain, C3HC4 (zinc finger)"/>
    <property type="match status" value="1"/>
</dbReference>
<feature type="region of interest" description="Disordered" evidence="6">
    <location>
        <begin position="256"/>
        <end position="297"/>
    </location>
</feature>
<evidence type="ECO:0000256" key="1">
    <source>
        <dbReference type="ARBA" id="ARBA00022723"/>
    </source>
</evidence>
<feature type="compositionally biased region" description="Low complexity" evidence="6">
    <location>
        <begin position="447"/>
        <end position="456"/>
    </location>
</feature>
<keyword evidence="3" id="KW-0862">Zinc</keyword>
<keyword evidence="2 4" id="KW-0863">Zinc-finger</keyword>
<protein>
    <recommendedName>
        <fullName evidence="7">RING-type domain-containing protein</fullName>
    </recommendedName>
</protein>
<feature type="region of interest" description="Disordered" evidence="6">
    <location>
        <begin position="560"/>
        <end position="580"/>
    </location>
</feature>
<feature type="coiled-coil region" evidence="5">
    <location>
        <begin position="92"/>
        <end position="126"/>
    </location>
</feature>
<proteinExistence type="predicted"/>
<evidence type="ECO:0000256" key="4">
    <source>
        <dbReference type="PROSITE-ProRule" id="PRU00175"/>
    </source>
</evidence>